<feature type="compositionally biased region" description="Basic and acidic residues" evidence="1">
    <location>
        <begin position="71"/>
        <end position="80"/>
    </location>
</feature>
<feature type="region of interest" description="Disordered" evidence="1">
    <location>
        <begin position="46"/>
        <end position="80"/>
    </location>
</feature>
<feature type="region of interest" description="Disordered" evidence="1">
    <location>
        <begin position="282"/>
        <end position="321"/>
    </location>
</feature>
<name>A0ABQ5FEG9_9ASTR</name>
<dbReference type="EMBL" id="BQNB010017302">
    <property type="protein sequence ID" value="GJT61603.1"/>
    <property type="molecule type" value="Genomic_DNA"/>
</dbReference>
<sequence length="321" mass="35741">MHSIWKTIVELHAMLKLTEKGLLKKAATLVVLAIRGGNIQKYKNKLRGAKGSDKGKSKLAYAPKPKIPPPHKKDNPTKDSICHHCKEGLRGSRKMKHGPLNMYVGNGMRAAVKEIGSFDFVLPSGLIIVLDNFHYAPTITRGVVSLSRLVDNNYVHTFTNYGISVSKDYVLYFNDIPSDGYALESTVCILNMVPTKKVDKTPYDIWHGKACKLSYLRVWGCEALSKMFVAQNAELFENSITLQEVSGSNVDLEIIQEENIHNLLKILAGNGYSLKDKNQVKMDKTEHGNGKSVKSQSQPKSQKSKTKPISKKYLMGQPALI</sequence>
<evidence type="ECO:0000313" key="2">
    <source>
        <dbReference type="EMBL" id="GJT61603.1"/>
    </source>
</evidence>
<feature type="compositionally biased region" description="Low complexity" evidence="1">
    <location>
        <begin position="291"/>
        <end position="301"/>
    </location>
</feature>
<dbReference type="Proteomes" id="UP001151760">
    <property type="component" value="Unassembled WGS sequence"/>
</dbReference>
<proteinExistence type="predicted"/>
<evidence type="ECO:0000256" key="1">
    <source>
        <dbReference type="SAM" id="MobiDB-lite"/>
    </source>
</evidence>
<comment type="caution">
    <text evidence="2">The sequence shown here is derived from an EMBL/GenBank/DDBJ whole genome shotgun (WGS) entry which is preliminary data.</text>
</comment>
<gene>
    <name evidence="2" type="ORF">Tco_1005136</name>
</gene>
<organism evidence="2 3">
    <name type="scientific">Tanacetum coccineum</name>
    <dbReference type="NCBI Taxonomy" id="301880"/>
    <lineage>
        <taxon>Eukaryota</taxon>
        <taxon>Viridiplantae</taxon>
        <taxon>Streptophyta</taxon>
        <taxon>Embryophyta</taxon>
        <taxon>Tracheophyta</taxon>
        <taxon>Spermatophyta</taxon>
        <taxon>Magnoliopsida</taxon>
        <taxon>eudicotyledons</taxon>
        <taxon>Gunneridae</taxon>
        <taxon>Pentapetalae</taxon>
        <taxon>asterids</taxon>
        <taxon>campanulids</taxon>
        <taxon>Asterales</taxon>
        <taxon>Asteraceae</taxon>
        <taxon>Asteroideae</taxon>
        <taxon>Anthemideae</taxon>
        <taxon>Anthemidinae</taxon>
        <taxon>Tanacetum</taxon>
    </lineage>
</organism>
<keyword evidence="3" id="KW-1185">Reference proteome</keyword>
<reference evidence="2" key="2">
    <citation type="submission" date="2022-01" db="EMBL/GenBank/DDBJ databases">
        <authorList>
            <person name="Yamashiro T."/>
            <person name="Shiraishi A."/>
            <person name="Satake H."/>
            <person name="Nakayama K."/>
        </authorList>
    </citation>
    <scope>NUCLEOTIDE SEQUENCE</scope>
</reference>
<reference evidence="2" key="1">
    <citation type="journal article" date="2022" name="Int. J. Mol. Sci.">
        <title>Draft Genome of Tanacetum Coccineum: Genomic Comparison of Closely Related Tanacetum-Family Plants.</title>
        <authorList>
            <person name="Yamashiro T."/>
            <person name="Shiraishi A."/>
            <person name="Nakayama K."/>
            <person name="Satake H."/>
        </authorList>
    </citation>
    <scope>NUCLEOTIDE SEQUENCE</scope>
</reference>
<evidence type="ECO:0000313" key="3">
    <source>
        <dbReference type="Proteomes" id="UP001151760"/>
    </source>
</evidence>
<protein>
    <submittedName>
        <fullName evidence="2">Uncharacterized protein</fullName>
    </submittedName>
</protein>
<accession>A0ABQ5FEG9</accession>